<dbReference type="InterPro" id="IPR050524">
    <property type="entry name" value="APC_YAT"/>
</dbReference>
<dbReference type="RefSeq" id="XP_041560203.1">
    <property type="nucleotide sequence ID" value="XM_041694365.1"/>
</dbReference>
<gene>
    <name evidence="8" type="ORF">APUU_61065A</name>
</gene>
<feature type="transmembrane region" description="Helical" evidence="6">
    <location>
        <begin position="295"/>
        <end position="313"/>
    </location>
</feature>
<keyword evidence="9" id="KW-1185">Reference proteome</keyword>
<dbReference type="PANTHER" id="PTHR43341">
    <property type="entry name" value="AMINO ACID PERMEASE"/>
    <property type="match status" value="1"/>
</dbReference>
<accession>A0A7R8ARE3</accession>
<dbReference type="KEGG" id="apuu:APUU_61065A"/>
<evidence type="ECO:0000256" key="5">
    <source>
        <dbReference type="ARBA" id="ARBA00023136"/>
    </source>
</evidence>
<evidence type="ECO:0000256" key="6">
    <source>
        <dbReference type="SAM" id="Phobius"/>
    </source>
</evidence>
<feature type="transmembrane region" description="Helical" evidence="6">
    <location>
        <begin position="91"/>
        <end position="118"/>
    </location>
</feature>
<name>A0A7R8ARE3_9EURO</name>
<reference evidence="8" key="1">
    <citation type="submission" date="2021-01" db="EMBL/GenBank/DDBJ databases">
        <authorList>
            <consortium name="Aspergillus puulaauensis MK2 genome sequencing consortium"/>
            <person name="Kazuki M."/>
            <person name="Futagami T."/>
        </authorList>
    </citation>
    <scope>NUCLEOTIDE SEQUENCE</scope>
    <source>
        <strain evidence="8">MK2</strain>
    </source>
</reference>
<dbReference type="AlphaFoldDB" id="A0A7R8ARE3"/>
<feature type="transmembrane region" description="Helical" evidence="6">
    <location>
        <begin position="253"/>
        <end position="275"/>
    </location>
</feature>
<evidence type="ECO:0000313" key="9">
    <source>
        <dbReference type="Proteomes" id="UP000654913"/>
    </source>
</evidence>
<dbReference type="GO" id="GO:0015171">
    <property type="term" value="F:amino acid transmembrane transporter activity"/>
    <property type="evidence" value="ECO:0007669"/>
    <property type="project" value="TreeGrafter"/>
</dbReference>
<protein>
    <recommendedName>
        <fullName evidence="7">Amino acid permease/ SLC12A domain-containing protein</fullName>
    </recommendedName>
</protein>
<feature type="transmembrane region" description="Helical" evidence="6">
    <location>
        <begin position="497"/>
        <end position="516"/>
    </location>
</feature>
<feature type="transmembrane region" description="Helical" evidence="6">
    <location>
        <begin position="6"/>
        <end position="27"/>
    </location>
</feature>
<keyword evidence="4 6" id="KW-1133">Transmembrane helix</keyword>
<feature type="transmembrane region" description="Helical" evidence="6">
    <location>
        <begin position="422"/>
        <end position="443"/>
    </location>
</feature>
<feature type="transmembrane region" description="Helical" evidence="6">
    <location>
        <begin position="469"/>
        <end position="491"/>
    </location>
</feature>
<proteinExistence type="predicted"/>
<keyword evidence="5 6" id="KW-0472">Membrane</keyword>
<feature type="transmembrane region" description="Helical" evidence="6">
    <location>
        <begin position="205"/>
        <end position="223"/>
    </location>
</feature>
<feature type="domain" description="Amino acid permease/ SLC12A" evidence="7">
    <location>
        <begin position="61"/>
        <end position="526"/>
    </location>
</feature>
<evidence type="ECO:0000256" key="1">
    <source>
        <dbReference type="ARBA" id="ARBA00004141"/>
    </source>
</evidence>
<dbReference type="FunFam" id="1.20.1740.10:FF:000001">
    <property type="entry name" value="Amino acid permease"/>
    <property type="match status" value="1"/>
</dbReference>
<dbReference type="PIRSF" id="PIRSF006060">
    <property type="entry name" value="AA_transporter"/>
    <property type="match status" value="1"/>
</dbReference>
<dbReference type="OrthoDB" id="3900342at2759"/>
<dbReference type="GeneID" id="64978014"/>
<comment type="subcellular location">
    <subcellularLocation>
        <location evidence="1">Membrane</location>
        <topology evidence="1">Multi-pass membrane protein</topology>
    </subcellularLocation>
</comment>
<dbReference type="EMBL" id="AP024448">
    <property type="protein sequence ID" value="BCS28017.1"/>
    <property type="molecule type" value="Genomic_DNA"/>
</dbReference>
<organism evidence="8 9">
    <name type="scientific">Aspergillus puulaauensis</name>
    <dbReference type="NCBI Taxonomy" id="1220207"/>
    <lineage>
        <taxon>Eukaryota</taxon>
        <taxon>Fungi</taxon>
        <taxon>Dikarya</taxon>
        <taxon>Ascomycota</taxon>
        <taxon>Pezizomycotina</taxon>
        <taxon>Eurotiomycetes</taxon>
        <taxon>Eurotiomycetidae</taxon>
        <taxon>Eurotiales</taxon>
        <taxon>Aspergillaceae</taxon>
        <taxon>Aspergillus</taxon>
    </lineage>
</organism>
<dbReference type="InterPro" id="IPR004841">
    <property type="entry name" value="AA-permease/SLC12A_dom"/>
</dbReference>
<reference evidence="8" key="2">
    <citation type="submission" date="2021-02" db="EMBL/GenBank/DDBJ databases">
        <title>Aspergillus puulaauensis MK2 genome sequence.</title>
        <authorList>
            <person name="Futagami T."/>
            <person name="Mori K."/>
            <person name="Kadooka C."/>
            <person name="Tanaka T."/>
        </authorList>
    </citation>
    <scope>NUCLEOTIDE SEQUENCE</scope>
    <source>
        <strain evidence="8">MK2</strain>
    </source>
</reference>
<evidence type="ECO:0000259" key="7">
    <source>
        <dbReference type="Pfam" id="PF00324"/>
    </source>
</evidence>
<keyword evidence="2" id="KW-0813">Transport</keyword>
<feature type="transmembrane region" description="Helical" evidence="6">
    <location>
        <begin position="333"/>
        <end position="360"/>
    </location>
</feature>
<dbReference type="GO" id="GO:0016020">
    <property type="term" value="C:membrane"/>
    <property type="evidence" value="ECO:0007669"/>
    <property type="project" value="UniProtKB-SubCell"/>
</dbReference>
<keyword evidence="3 6" id="KW-0812">Transmembrane</keyword>
<evidence type="ECO:0000256" key="4">
    <source>
        <dbReference type="ARBA" id="ARBA00022989"/>
    </source>
</evidence>
<feature type="transmembrane region" description="Helical" evidence="6">
    <location>
        <begin position="171"/>
        <end position="193"/>
    </location>
</feature>
<dbReference type="Gene3D" id="1.20.1740.10">
    <property type="entry name" value="Amino acid/polyamine transporter I"/>
    <property type="match status" value="1"/>
</dbReference>
<dbReference type="Proteomes" id="UP000654913">
    <property type="component" value="Chromosome 6"/>
</dbReference>
<feature type="transmembrane region" description="Helical" evidence="6">
    <location>
        <begin position="130"/>
        <end position="151"/>
    </location>
</feature>
<dbReference type="Pfam" id="PF00324">
    <property type="entry name" value="AA_permease"/>
    <property type="match status" value="1"/>
</dbReference>
<feature type="transmembrane region" description="Helical" evidence="6">
    <location>
        <begin position="392"/>
        <end position="410"/>
    </location>
</feature>
<sequence>MWSLAYYATTFDAIFYTTFSLLVAMTLEKKDSGLARTASAGVASVDMLDNGSVKRELKPRHSQMIALGGCVGTGLFVGTGASLALGGPALLLIAFIVLSFLVYIIVTAVVEVVAYLPVGGASMSYYGTRYVSKSLGFAMGWLYVYSLGILVPYEITAGALVIDYWDSPVNVAVWITIFMVFIIGLNFLPVSYYGESEFWFSTIKVLTIVGLLILSFVLFWGGGPNQDGILGFHYWKDPGAIHTYLVDGDKGRFVAFVQTLVLSAFPYTFSPELLIATSGEMRNPQKDLHKAANRFILRLLVFYIGTVVAIGVICPSDAEDLSSGGTNAKSSAFVVGIKTAGIHSLGSVVNASILTIAWSAGNAYLYMSSRALYALAISGQAPRIFLRCTKRGVPYAAVMACSLFGLLAYLNCASSSSTVFTWFVTITNTSAFISWICCCIVYLRFRAAYNRQDSEDRPELPYHSWTQPYGAWFGLFFFTVLMLVNGFTVFFPGQLSPSSFFTAYIGMPAFVVIYLGHKLIRGRKDPLWLSAEEIDIREGLESIQY</sequence>
<evidence type="ECO:0000313" key="8">
    <source>
        <dbReference type="EMBL" id="BCS28017.1"/>
    </source>
</evidence>
<evidence type="ECO:0000256" key="3">
    <source>
        <dbReference type="ARBA" id="ARBA00022692"/>
    </source>
</evidence>
<dbReference type="PANTHER" id="PTHR43341:SF38">
    <property type="entry name" value="PROLINE TRANSPORTER (EUROFUNG)"/>
    <property type="match status" value="1"/>
</dbReference>
<evidence type="ECO:0000256" key="2">
    <source>
        <dbReference type="ARBA" id="ARBA00022448"/>
    </source>
</evidence>
<feature type="transmembrane region" description="Helical" evidence="6">
    <location>
        <begin position="64"/>
        <end position="85"/>
    </location>
</feature>